<feature type="domain" description="Polyprotein allergen nematode" evidence="4">
    <location>
        <begin position="755"/>
        <end position="874"/>
    </location>
</feature>
<feature type="signal peptide" evidence="3">
    <location>
        <begin position="1"/>
        <end position="23"/>
    </location>
</feature>
<evidence type="ECO:0000313" key="7">
    <source>
        <dbReference type="WBParaSite" id="TCONS_00001174.p1"/>
    </source>
</evidence>
<feature type="domain" description="Polyprotein allergen nematode" evidence="4">
    <location>
        <begin position="893"/>
        <end position="1012"/>
    </location>
</feature>
<dbReference type="Pfam" id="PF16469">
    <property type="entry name" value="NPA"/>
    <property type="match status" value="8"/>
</dbReference>
<dbReference type="WBParaSite" id="SSTP_0000578000.1">
    <property type="protein sequence ID" value="SSTP_0000578000.1"/>
    <property type="gene ID" value="SSTP_0000578000"/>
</dbReference>
<sequence>MIKDKMLIVFLLIFIITISNISGGPLSNKERHSRYRRSGEANYDAWMTDEQILDIGNMKSSGKSDTEVKEKIMTYFNKLTDEQKKPWNQYYKKMCIKWIKDVCSDEEQKEFKTFLESKNVEKMEEKLAEYANRLSDSKKGMVLAWKKECQDLLTDDSIEIKEVKRRDTHHTSGKELEETHNLNEDHSNHNHDHGDHHGHHHKRHIKGDWDSFKTEHLSWLTEDQQSEINEMKQNGASKESISNKILFFFNKVSENKREEAAETLKTACKELYTNIFGEKKVNNLKELKDSGATFEELESKFEEYMGEITDENKIDELKSYNVACKKLFQEYRKKREIHQHSDFESFAKEHLSWLNEEQLKNIKTMKNDGSEKSEIVKTIIGYFDEIDNEEKKSMALDSLKSACREVLINIFGEEKAREIKAMKEKGASHEEIAETVNGWRNDIKDPEKIEKLNTYSSTCTMLFKKKLSKRHIHGQFESFISEHLGFLNDNQKNELRQMKIDGVSRQDIAKKIFGFYQETFGERKKEAFEKLTGLCAEIIGDVFGKDTLINLREMRDSGMTYFELEKIVQEKINQLTDEKKIEKVKAYVPICRGIYKAISLKRFKKNSSVNSCPDMKEIIRNSNSWLNEKDKIIINDLQDKDFHSSRMGIKYILAFSKAVGEQKIKATKLLRAQCDQLLKNEVGEKAFNELNDMIESNKSSDDIAVKFLDLVYLSKNENSCTWGNVVMLCRQTYISVSNLMKEGISTRKKRHPHTDFDEFAKHHLTWLTSDQLNEIKKMIEDGIDKKNVGEKIMDFYDLLEGESKHKASEELNLACSEIFEEIFGLEAKNVVTEMKSSGKSIEEIGLKVSEYESKLDDEEKKLKFAAMKPSCKRLAMVKHMQARRKRHDDDEDMNSFINDHLKWLTSDQLETIKSMMSDKSKRAELSNKVMEFYNEATGDAKTEATNQLAGACREFFRKVIGNEAADEMQKLKESGATFEEMEKKGNEFVATITNEADKEKMKMYGPNCKIIFKALARKKRHMHGDYNSFANEHLDWLTENQLKEIDDLKKDGKCIQHQTEKIEEFFDSADEATKVQAKKSISSVCREVYSQLLSDDVINEIKKMKEDKASFEEIETKYEEHIKNMKDKDKKFAAEAYSSICKKAFKYGNDGKSKRHIEGDFESFISEHLSWMSKENLDKIKSLKESGKSDSEIGKEVYDIYKSLSGEDKNKATIALSAVCKEFFSRSLGPEATAQLLKLHEDGASLESISSKLSEFESAITDDIVKKKLERYKPSCKELYIEHKKIVS</sequence>
<evidence type="ECO:0000256" key="1">
    <source>
        <dbReference type="SAM" id="Coils"/>
    </source>
</evidence>
<dbReference type="WBParaSite" id="TCONS_00001174.p1">
    <property type="protein sequence ID" value="TCONS_00001174.p1"/>
    <property type="gene ID" value="XLOC_001095"/>
</dbReference>
<dbReference type="InterPro" id="IPR032487">
    <property type="entry name" value="ABA-1_nematode"/>
</dbReference>
<keyword evidence="1" id="KW-0175">Coiled coil</keyword>
<evidence type="ECO:0000313" key="6">
    <source>
        <dbReference type="WBParaSite" id="SSTP_0000578000.1"/>
    </source>
</evidence>
<feature type="domain" description="Polyprotein allergen nematode" evidence="4">
    <location>
        <begin position="1160"/>
        <end position="1280"/>
    </location>
</feature>
<name>A0A913HU74_STRER</name>
<evidence type="ECO:0000259" key="4">
    <source>
        <dbReference type="Pfam" id="PF16469"/>
    </source>
</evidence>
<dbReference type="Proteomes" id="UP000035681">
    <property type="component" value="Unplaced"/>
</dbReference>
<feature type="chain" id="PRO_5037033184" evidence="3">
    <location>
        <begin position="24"/>
        <end position="1288"/>
    </location>
</feature>
<dbReference type="Gene3D" id="1.10.533.30">
    <property type="entry name" value="Nematode polyprotein allergen ABA-1"/>
    <property type="match status" value="9"/>
</dbReference>
<organism evidence="6">
    <name type="scientific">Strongyloides stercoralis</name>
    <name type="common">Threadworm</name>
    <dbReference type="NCBI Taxonomy" id="6248"/>
    <lineage>
        <taxon>Eukaryota</taxon>
        <taxon>Metazoa</taxon>
        <taxon>Ecdysozoa</taxon>
        <taxon>Nematoda</taxon>
        <taxon>Chromadorea</taxon>
        <taxon>Rhabditida</taxon>
        <taxon>Tylenchina</taxon>
        <taxon>Panagrolaimomorpha</taxon>
        <taxon>Strongyloidoidea</taxon>
        <taxon>Strongyloididae</taxon>
        <taxon>Strongyloides</taxon>
    </lineage>
</organism>
<evidence type="ECO:0000256" key="3">
    <source>
        <dbReference type="SAM" id="SignalP"/>
    </source>
</evidence>
<reference evidence="6" key="1">
    <citation type="submission" date="2022-10" db="UniProtKB">
        <authorList>
            <consortium name="WormBaseParasite"/>
        </authorList>
    </citation>
    <scope>IDENTIFICATION</scope>
</reference>
<feature type="compositionally biased region" description="Basic and acidic residues" evidence="2">
    <location>
        <begin position="183"/>
        <end position="195"/>
    </location>
</feature>
<keyword evidence="3" id="KW-0732">Signal</keyword>
<feature type="domain" description="Polyprotein allergen nematode" evidence="4">
    <location>
        <begin position="476"/>
        <end position="595"/>
    </location>
</feature>
<feature type="domain" description="Polyprotein allergen nematode" evidence="4">
    <location>
        <begin position="214"/>
        <end position="328"/>
    </location>
</feature>
<feature type="coiled-coil region" evidence="1">
    <location>
        <begin position="841"/>
        <end position="868"/>
    </location>
</feature>
<dbReference type="InterPro" id="IPR038289">
    <property type="entry name" value="DVA-1_sf"/>
</dbReference>
<feature type="domain" description="Polyprotein allergen nematode" evidence="4">
    <location>
        <begin position="342"/>
        <end position="463"/>
    </location>
</feature>
<feature type="domain" description="Polyprotein allergen nematode" evidence="4">
    <location>
        <begin position="42"/>
        <end position="152"/>
    </location>
</feature>
<feature type="region of interest" description="Disordered" evidence="2">
    <location>
        <begin position="183"/>
        <end position="204"/>
    </location>
</feature>
<protein>
    <submittedName>
        <fullName evidence="7">Polyprotein allergen nematode domain-containing protein</fullName>
    </submittedName>
</protein>
<evidence type="ECO:0000256" key="2">
    <source>
        <dbReference type="SAM" id="MobiDB-lite"/>
    </source>
</evidence>
<feature type="domain" description="Polyprotein allergen nematode" evidence="4">
    <location>
        <begin position="1029"/>
        <end position="1144"/>
    </location>
</feature>
<dbReference type="AlphaFoldDB" id="A0A913HU74"/>
<evidence type="ECO:0000313" key="5">
    <source>
        <dbReference type="Proteomes" id="UP000035681"/>
    </source>
</evidence>
<proteinExistence type="predicted"/>
<keyword evidence="5" id="KW-1185">Reference proteome</keyword>
<accession>A0A913HU74</accession>